<protein>
    <submittedName>
        <fullName evidence="1">Uncharacterized protein</fullName>
    </submittedName>
</protein>
<gene>
    <name evidence="1" type="ORF">Q7X28_12445</name>
</gene>
<organism evidence="1 2">
    <name type="scientific">Tsukamurella strandjordii</name>
    <dbReference type="NCBI Taxonomy" id="147577"/>
    <lineage>
        <taxon>Bacteria</taxon>
        <taxon>Bacillati</taxon>
        <taxon>Actinomycetota</taxon>
        <taxon>Actinomycetes</taxon>
        <taxon>Mycobacteriales</taxon>
        <taxon>Tsukamurellaceae</taxon>
        <taxon>Tsukamurella</taxon>
    </lineage>
</organism>
<dbReference type="Proteomes" id="UP001178281">
    <property type="component" value="Unassembled WGS sequence"/>
</dbReference>
<reference evidence="1" key="1">
    <citation type="submission" date="2023-08" db="EMBL/GenBank/DDBJ databases">
        <title>The draft genome of Tsukamurella strandjordii strain 050030.</title>
        <authorList>
            <person name="Zhao F."/>
            <person name="Feng Y."/>
            <person name="Zong Z."/>
        </authorList>
    </citation>
    <scope>NUCLEOTIDE SEQUENCE</scope>
    <source>
        <strain evidence="1">050030</strain>
    </source>
</reference>
<proteinExistence type="predicted"/>
<evidence type="ECO:0000313" key="1">
    <source>
        <dbReference type="EMBL" id="MDP0398738.1"/>
    </source>
</evidence>
<keyword evidence="2" id="KW-1185">Reference proteome</keyword>
<evidence type="ECO:0000313" key="2">
    <source>
        <dbReference type="Proteomes" id="UP001178281"/>
    </source>
</evidence>
<name>A0AA90SM23_9ACTN</name>
<comment type="caution">
    <text evidence="1">The sequence shown here is derived from an EMBL/GenBank/DDBJ whole genome shotgun (WGS) entry which is preliminary data.</text>
</comment>
<sequence length="50" mass="5595">MLTVYLIVAFIVVLAWLTHDSDGLDFRARDRHRAQGERDSGARGARGLLV</sequence>
<dbReference type="AlphaFoldDB" id="A0AA90SM23"/>
<accession>A0AA90SM23</accession>
<dbReference type="RefSeq" id="WP_220659428.1">
    <property type="nucleotide sequence ID" value="NZ_BAAAII010000006.1"/>
</dbReference>
<dbReference type="EMBL" id="JAUTIX010000004">
    <property type="protein sequence ID" value="MDP0398738.1"/>
    <property type="molecule type" value="Genomic_DNA"/>
</dbReference>